<dbReference type="RefSeq" id="WP_007477098.1">
    <property type="nucleotide sequence ID" value="NZ_UAWT01000001.1"/>
</dbReference>
<dbReference type="Proteomes" id="UP000250257">
    <property type="component" value="Unassembled WGS sequence"/>
</dbReference>
<dbReference type="EMBL" id="UAWT01000001">
    <property type="protein sequence ID" value="SQC62165.1"/>
    <property type="molecule type" value="Genomic_DNA"/>
</dbReference>
<protein>
    <submittedName>
        <fullName evidence="2">Uncharacterized protein</fullName>
    </submittedName>
</protein>
<proteinExistence type="predicted"/>
<sequence length="121" mass="13717">MRIFIVLLSFFVAIIGLVFQLNTQDIVLVNIFSVSSEDMDRFGYICSALMIVASFLYLFGKQNRYFRLIAVMIWGILAFVGFFAEPGYNSILFIRPVTCAVCIILALFIFIPSFKDGKSKS</sequence>
<evidence type="ECO:0000256" key="1">
    <source>
        <dbReference type="SAM" id="Phobius"/>
    </source>
</evidence>
<keyword evidence="1" id="KW-0812">Transmembrane</keyword>
<name>A0A2X3GUS9_9LIST</name>
<reference evidence="2 3" key="1">
    <citation type="submission" date="2018-06" db="EMBL/GenBank/DDBJ databases">
        <authorList>
            <consortium name="Pathogen Informatics"/>
            <person name="Doyle S."/>
        </authorList>
    </citation>
    <scope>NUCLEOTIDE SEQUENCE [LARGE SCALE GENOMIC DNA]</scope>
    <source>
        <strain evidence="2 3">NCTC13940</strain>
    </source>
</reference>
<keyword evidence="1" id="KW-1133">Transmembrane helix</keyword>
<organism evidence="2 3">
    <name type="scientific">Listeria fleischmannii subsp. fleischmannii</name>
    <dbReference type="NCBI Taxonomy" id="1671902"/>
    <lineage>
        <taxon>Bacteria</taxon>
        <taxon>Bacillati</taxon>
        <taxon>Bacillota</taxon>
        <taxon>Bacilli</taxon>
        <taxon>Bacillales</taxon>
        <taxon>Listeriaceae</taxon>
        <taxon>Listeria</taxon>
    </lineage>
</organism>
<feature type="transmembrane region" description="Helical" evidence="1">
    <location>
        <begin position="42"/>
        <end position="59"/>
    </location>
</feature>
<evidence type="ECO:0000313" key="3">
    <source>
        <dbReference type="Proteomes" id="UP000250257"/>
    </source>
</evidence>
<feature type="transmembrane region" description="Helical" evidence="1">
    <location>
        <begin position="66"/>
        <end position="84"/>
    </location>
</feature>
<feature type="transmembrane region" description="Helical" evidence="1">
    <location>
        <begin position="90"/>
        <end position="111"/>
    </location>
</feature>
<accession>A0A2X3GUS9</accession>
<dbReference type="AlphaFoldDB" id="A0A2X3GUS9"/>
<gene>
    <name evidence="2" type="ORF">NCTC13940_00062</name>
</gene>
<keyword evidence="1" id="KW-0472">Membrane</keyword>
<evidence type="ECO:0000313" key="2">
    <source>
        <dbReference type="EMBL" id="SQC62165.1"/>
    </source>
</evidence>